<dbReference type="AlphaFoldDB" id="A0A091CMV6"/>
<accession>A0A091CMV6</accession>
<evidence type="ECO:0000256" key="3">
    <source>
        <dbReference type="ARBA" id="ARBA00022692"/>
    </source>
</evidence>
<evidence type="ECO:0000256" key="9">
    <source>
        <dbReference type="ARBA" id="ARBA00023136"/>
    </source>
</evidence>
<evidence type="ECO:0000256" key="12">
    <source>
        <dbReference type="SAM" id="MobiDB-lite"/>
    </source>
</evidence>
<comment type="similarity">
    <text evidence="2">Belongs to the cytochrome c oxidase VIIa family.</text>
</comment>
<sequence length="147" mass="16671">MHLTEVSFTCFCAYCHSGSVHLAKEELSRSQDNICTETGRSSGNEKAWLLGCRRRELKNRRKEEKAIGQNLREEEKKRKVEGSQERHSENKVPQKQKRFEEDNGIPVQVKGGAADDFLYRATMVLTVAGTVHVICHLAVASFPKKPE</sequence>
<feature type="compositionally biased region" description="Basic and acidic residues" evidence="12">
    <location>
        <begin position="61"/>
        <end position="101"/>
    </location>
</feature>
<gene>
    <name evidence="13" type="ORF">H920_19365</name>
</gene>
<evidence type="ECO:0000256" key="2">
    <source>
        <dbReference type="ARBA" id="ARBA00009331"/>
    </source>
</evidence>
<evidence type="ECO:0000256" key="10">
    <source>
        <dbReference type="ARBA" id="ARBA00040282"/>
    </source>
</evidence>
<evidence type="ECO:0000256" key="1">
    <source>
        <dbReference type="ARBA" id="ARBA00004434"/>
    </source>
</evidence>
<keyword evidence="9" id="KW-0472">Membrane</keyword>
<evidence type="ECO:0000313" key="13">
    <source>
        <dbReference type="EMBL" id="KFO19262.1"/>
    </source>
</evidence>
<keyword evidence="6" id="KW-1133">Transmembrane helix</keyword>
<evidence type="ECO:0000256" key="5">
    <source>
        <dbReference type="ARBA" id="ARBA00022946"/>
    </source>
</evidence>
<dbReference type="InterPro" id="IPR003177">
    <property type="entry name" value="Cytc_oxidase_su7a_met"/>
</dbReference>
<dbReference type="GO" id="GO:0006123">
    <property type="term" value="P:mitochondrial electron transport, cytochrome c to oxygen"/>
    <property type="evidence" value="ECO:0007669"/>
    <property type="project" value="InterPro"/>
</dbReference>
<evidence type="ECO:0000256" key="8">
    <source>
        <dbReference type="ARBA" id="ARBA00023128"/>
    </source>
</evidence>
<keyword evidence="5" id="KW-0809">Transit peptide</keyword>
<dbReference type="EMBL" id="KN125130">
    <property type="protein sequence ID" value="KFO19262.1"/>
    <property type="molecule type" value="Genomic_DNA"/>
</dbReference>
<dbReference type="GO" id="GO:0005743">
    <property type="term" value="C:mitochondrial inner membrane"/>
    <property type="evidence" value="ECO:0007669"/>
    <property type="project" value="UniProtKB-SubCell"/>
</dbReference>
<organism evidence="13 14">
    <name type="scientific">Fukomys damarensis</name>
    <name type="common">Damaraland mole rat</name>
    <name type="synonym">Cryptomys damarensis</name>
    <dbReference type="NCBI Taxonomy" id="885580"/>
    <lineage>
        <taxon>Eukaryota</taxon>
        <taxon>Metazoa</taxon>
        <taxon>Chordata</taxon>
        <taxon>Craniata</taxon>
        <taxon>Vertebrata</taxon>
        <taxon>Euteleostomi</taxon>
        <taxon>Mammalia</taxon>
        <taxon>Eutheria</taxon>
        <taxon>Euarchontoglires</taxon>
        <taxon>Glires</taxon>
        <taxon>Rodentia</taxon>
        <taxon>Hystricomorpha</taxon>
        <taxon>Bathyergidae</taxon>
        <taxon>Fukomys</taxon>
    </lineage>
</organism>
<dbReference type="PANTHER" id="PTHR10510">
    <property type="entry name" value="CYTOCHROME C OXIDASE POLYPEPTIDE 7A"/>
    <property type="match status" value="1"/>
</dbReference>
<dbReference type="SUPFAM" id="SSF81419">
    <property type="entry name" value="Mitochondrial cytochrome c oxidase subunit VIIa"/>
    <property type="match status" value="1"/>
</dbReference>
<keyword evidence="14" id="KW-1185">Reference proteome</keyword>
<keyword evidence="4" id="KW-0999">Mitochondrion inner membrane</keyword>
<dbReference type="Proteomes" id="UP000028990">
    <property type="component" value="Unassembled WGS sequence"/>
</dbReference>
<evidence type="ECO:0000256" key="7">
    <source>
        <dbReference type="ARBA" id="ARBA00022990"/>
    </source>
</evidence>
<keyword evidence="7" id="KW-0007">Acetylation</keyword>
<keyword evidence="3" id="KW-0812">Transmembrane</keyword>
<proteinExistence type="inferred from homology"/>
<comment type="subcellular location">
    <subcellularLocation>
        <location evidence="1">Mitochondrion inner membrane</location>
        <topology evidence="1">Single-pass membrane protein</topology>
    </subcellularLocation>
</comment>
<evidence type="ECO:0000256" key="11">
    <source>
        <dbReference type="ARBA" id="ARBA00042325"/>
    </source>
</evidence>
<dbReference type="FunFam" id="4.10.91.10:FF:000001">
    <property type="entry name" value="Cytochrome c oxidase subunit 7A1, mitochondrial"/>
    <property type="match status" value="1"/>
</dbReference>
<keyword evidence="8" id="KW-0496">Mitochondrion</keyword>
<name>A0A091CMV6_FUKDA</name>
<feature type="region of interest" description="Disordered" evidence="12">
    <location>
        <begin position="61"/>
        <end position="105"/>
    </location>
</feature>
<reference evidence="13 14" key="1">
    <citation type="submission" date="2013-11" db="EMBL/GenBank/DDBJ databases">
        <title>The Damaraland mole rat (Fukomys damarensis) genome and evolution of African mole rats.</title>
        <authorList>
            <person name="Gladyshev V.N."/>
            <person name="Fang X."/>
        </authorList>
    </citation>
    <scope>NUCLEOTIDE SEQUENCE [LARGE SCALE GENOMIC DNA]</scope>
    <source>
        <tissue evidence="13">Liver</tissue>
    </source>
</reference>
<dbReference type="GO" id="GO:0097250">
    <property type="term" value="P:mitochondrial respirasome assembly"/>
    <property type="evidence" value="ECO:0007669"/>
    <property type="project" value="TreeGrafter"/>
</dbReference>
<dbReference type="InterPro" id="IPR036539">
    <property type="entry name" value="Cyt_c_oxidase_su7a_sf"/>
</dbReference>
<evidence type="ECO:0000256" key="6">
    <source>
        <dbReference type="ARBA" id="ARBA00022989"/>
    </source>
</evidence>
<evidence type="ECO:0000256" key="4">
    <source>
        <dbReference type="ARBA" id="ARBA00022792"/>
    </source>
</evidence>
<dbReference type="PANTHER" id="PTHR10510:SF15">
    <property type="entry name" value="CYTOCHROME C OXIDASE SUBUNIT 7A2, MITOCHONDRIAL"/>
    <property type="match status" value="1"/>
</dbReference>
<dbReference type="GO" id="GO:0045277">
    <property type="term" value="C:respiratory chain complex IV"/>
    <property type="evidence" value="ECO:0007669"/>
    <property type="project" value="InterPro"/>
</dbReference>
<evidence type="ECO:0000313" key="14">
    <source>
        <dbReference type="Proteomes" id="UP000028990"/>
    </source>
</evidence>
<dbReference type="Gene3D" id="4.10.91.10">
    <property type="entry name" value="Cytochrome c oxidase, subunit VIIa"/>
    <property type="match status" value="1"/>
</dbReference>
<dbReference type="GO" id="GO:0002082">
    <property type="term" value="P:regulation of oxidative phosphorylation"/>
    <property type="evidence" value="ECO:0007669"/>
    <property type="project" value="TreeGrafter"/>
</dbReference>
<protein>
    <recommendedName>
        <fullName evidence="10">Cytochrome c oxidase subunit 7A2, mitochondrial</fullName>
    </recommendedName>
    <alternativeName>
        <fullName evidence="11">Cytochrome c oxidase subunit VIIa-liver/heart</fullName>
    </alternativeName>
</protein>